<name>W4Q5R4_9BACI</name>
<reference evidence="5" key="1">
    <citation type="journal article" date="2014" name="Genome Announc.">
        <title>Draft Genome Sequences of Three Alkaliphilic Bacillus Strains, Bacillus wakoensis JCM 9140T, Bacillus akibai JCM 9157T, and Bacillus hemicellulosilyticus JCM 9152T.</title>
        <authorList>
            <person name="Yuki M."/>
            <person name="Oshima K."/>
            <person name="Suda W."/>
            <person name="Oshida Y."/>
            <person name="Kitamura K."/>
            <person name="Iida T."/>
            <person name="Hattori M."/>
            <person name="Ohkuma M."/>
        </authorList>
    </citation>
    <scope>NUCLEOTIDE SEQUENCE [LARGE SCALE GENOMIC DNA]</scope>
    <source>
        <strain evidence="5">JCM 9140</strain>
    </source>
</reference>
<dbReference type="GO" id="GO:0055085">
    <property type="term" value="P:transmembrane transport"/>
    <property type="evidence" value="ECO:0007669"/>
    <property type="project" value="InterPro"/>
</dbReference>
<evidence type="ECO:0000256" key="4">
    <source>
        <dbReference type="SAM" id="MobiDB-lite"/>
    </source>
</evidence>
<dbReference type="Proteomes" id="UP000018890">
    <property type="component" value="Unassembled WGS sequence"/>
</dbReference>
<comment type="similarity">
    <text evidence="1">Belongs to the bacterial solute-binding protein 7 family.</text>
</comment>
<dbReference type="PIRSF" id="PIRSF006470">
    <property type="entry name" value="DctB"/>
    <property type="match status" value="1"/>
</dbReference>
<protein>
    <submittedName>
        <fullName evidence="5">TRAP-type C4-dicarboxylate transport system</fullName>
    </submittedName>
</protein>
<proteinExistence type="inferred from homology"/>
<keyword evidence="2" id="KW-0813">Transport</keyword>
<dbReference type="InterPro" id="IPR038404">
    <property type="entry name" value="TRAP_DctP_sf"/>
</dbReference>
<dbReference type="CDD" id="cd13603">
    <property type="entry name" value="PBP2_TRAP_Siap_TeaA_like"/>
    <property type="match status" value="1"/>
</dbReference>
<dbReference type="NCBIfam" id="NF037995">
    <property type="entry name" value="TRAP_S1"/>
    <property type="match status" value="1"/>
</dbReference>
<gene>
    <name evidence="5" type="ORF">JCM9140_3439</name>
</gene>
<dbReference type="NCBIfam" id="TIGR00787">
    <property type="entry name" value="dctP"/>
    <property type="match status" value="1"/>
</dbReference>
<dbReference type="EMBL" id="BAUT01000045">
    <property type="protein sequence ID" value="GAE27305.1"/>
    <property type="molecule type" value="Genomic_DNA"/>
</dbReference>
<evidence type="ECO:0000256" key="1">
    <source>
        <dbReference type="ARBA" id="ARBA00009023"/>
    </source>
</evidence>
<dbReference type="InterPro" id="IPR004682">
    <property type="entry name" value="TRAP_DctP"/>
</dbReference>
<keyword evidence="6" id="KW-1185">Reference proteome</keyword>
<evidence type="ECO:0000256" key="3">
    <source>
        <dbReference type="ARBA" id="ARBA00022729"/>
    </source>
</evidence>
<dbReference type="PANTHER" id="PTHR33376:SF7">
    <property type="entry name" value="C4-DICARBOXYLATE-BINDING PROTEIN DCTB"/>
    <property type="match status" value="1"/>
</dbReference>
<dbReference type="Pfam" id="PF03480">
    <property type="entry name" value="DctP"/>
    <property type="match status" value="1"/>
</dbReference>
<evidence type="ECO:0000256" key="2">
    <source>
        <dbReference type="ARBA" id="ARBA00022448"/>
    </source>
</evidence>
<evidence type="ECO:0000313" key="6">
    <source>
        <dbReference type="Proteomes" id="UP000018890"/>
    </source>
</evidence>
<evidence type="ECO:0000313" key="5">
    <source>
        <dbReference type="EMBL" id="GAE27305.1"/>
    </source>
</evidence>
<dbReference type="STRING" id="1236970.JCM9140_3439"/>
<dbReference type="InterPro" id="IPR018389">
    <property type="entry name" value="DctP_fam"/>
</dbReference>
<keyword evidence="3" id="KW-0732">Signal</keyword>
<dbReference type="PANTHER" id="PTHR33376">
    <property type="match status" value="1"/>
</dbReference>
<dbReference type="AlphaFoldDB" id="W4Q5R4"/>
<dbReference type="GO" id="GO:0030288">
    <property type="term" value="C:outer membrane-bounded periplasmic space"/>
    <property type="evidence" value="ECO:0007669"/>
    <property type="project" value="InterPro"/>
</dbReference>
<accession>W4Q5R4</accession>
<feature type="region of interest" description="Disordered" evidence="4">
    <location>
        <begin position="1"/>
        <end position="27"/>
    </location>
</feature>
<sequence length="340" mass="37465">MGFVLAGCGGEETTIQESNGGGSGGATESQEFRLGMVAAQNSVQHLAAEKFAELANEKTNGEISISVFPAGQIGSDESLGQDLSRGNLEFAFLNQGSMSGMDQLLDFHYLPYIVSNYKQADKLFFEDGIIPQTMTETLEDNGIKALGWYELEFRGLSNSKGPVETPADMEGLRLRVPGSQAIMGFFQGVGSQTVTIAMPELYTALQQGTVDGQDNGLLITHDNRLHETNPYYTRLNHVYATGTIAMSDSVWETLSEEHQSAIQEAAKETQDWQIAEQRKVSEDYVKKMEGDGVEVINLTPEQISAFQEVGMGVWESLYDIYGEERIEQLKEEVEQVKDLK</sequence>
<organism evidence="5 6">
    <name type="scientific">Halalkalibacter wakoensis JCM 9140</name>
    <dbReference type="NCBI Taxonomy" id="1236970"/>
    <lineage>
        <taxon>Bacteria</taxon>
        <taxon>Bacillati</taxon>
        <taxon>Bacillota</taxon>
        <taxon>Bacilli</taxon>
        <taxon>Bacillales</taxon>
        <taxon>Bacillaceae</taxon>
        <taxon>Halalkalibacter</taxon>
    </lineage>
</organism>
<dbReference type="Gene3D" id="3.40.190.170">
    <property type="entry name" value="Bacterial extracellular solute-binding protein, family 7"/>
    <property type="match status" value="1"/>
</dbReference>
<comment type="caution">
    <text evidence="5">The sequence shown here is derived from an EMBL/GenBank/DDBJ whole genome shotgun (WGS) entry which is preliminary data.</text>
</comment>